<keyword evidence="4 6" id="KW-0479">Metal-binding</keyword>
<dbReference type="PRINTS" id="PR00599">
    <property type="entry name" value="MAPEPTIDASE"/>
</dbReference>
<keyword evidence="5 6" id="KW-0378">Hydrolase</keyword>
<evidence type="ECO:0000256" key="5">
    <source>
        <dbReference type="ARBA" id="ARBA00022801"/>
    </source>
</evidence>
<dbReference type="AlphaFoldDB" id="A0A9D1IFK6"/>
<dbReference type="EMBL" id="DVMW01000028">
    <property type="protein sequence ID" value="HIU35761.1"/>
    <property type="molecule type" value="Genomic_DNA"/>
</dbReference>
<feature type="domain" description="Peptidase M24" evidence="8">
    <location>
        <begin position="11"/>
        <end position="240"/>
    </location>
</feature>
<feature type="binding site" evidence="6">
    <location>
        <position position="106"/>
    </location>
    <ligand>
        <name>a divalent metal cation</name>
        <dbReference type="ChEBI" id="CHEBI:60240"/>
        <label>1</label>
    </ligand>
</feature>
<feature type="binding site" evidence="6">
    <location>
        <position position="233"/>
    </location>
    <ligand>
        <name>a divalent metal cation</name>
        <dbReference type="ChEBI" id="CHEBI:60240"/>
        <label>1</label>
    </ligand>
</feature>
<feature type="binding site" evidence="6">
    <location>
        <position position="95"/>
    </location>
    <ligand>
        <name>a divalent metal cation</name>
        <dbReference type="ChEBI" id="CHEBI:60240"/>
        <label>1</label>
    </ligand>
</feature>
<dbReference type="HAMAP" id="MF_01974">
    <property type="entry name" value="MetAP_1"/>
    <property type="match status" value="1"/>
</dbReference>
<comment type="catalytic activity">
    <reaction evidence="6 7">
        <text>Release of N-terminal amino acids, preferentially methionine, from peptides and arylamides.</text>
        <dbReference type="EC" id="3.4.11.18"/>
    </reaction>
</comment>
<proteinExistence type="inferred from homology"/>
<dbReference type="EC" id="3.4.11.18" evidence="6 7"/>
<evidence type="ECO:0000256" key="7">
    <source>
        <dbReference type="RuleBase" id="RU003653"/>
    </source>
</evidence>
<gene>
    <name evidence="6 9" type="primary">map</name>
    <name evidence="9" type="ORF">IAC53_04035</name>
</gene>
<evidence type="ECO:0000313" key="10">
    <source>
        <dbReference type="Proteomes" id="UP000824071"/>
    </source>
</evidence>
<reference evidence="9" key="2">
    <citation type="journal article" date="2021" name="PeerJ">
        <title>Extensive microbial diversity within the chicken gut microbiome revealed by metagenomics and culture.</title>
        <authorList>
            <person name="Gilroy R."/>
            <person name="Ravi A."/>
            <person name="Getino M."/>
            <person name="Pursley I."/>
            <person name="Horton D.L."/>
            <person name="Alikhan N.F."/>
            <person name="Baker D."/>
            <person name="Gharbi K."/>
            <person name="Hall N."/>
            <person name="Watson M."/>
            <person name="Adriaenssens E.M."/>
            <person name="Foster-Nyarko E."/>
            <person name="Jarju S."/>
            <person name="Secka A."/>
            <person name="Antonio M."/>
            <person name="Oren A."/>
            <person name="Chaudhuri R.R."/>
            <person name="La Ragione R."/>
            <person name="Hildebrand F."/>
            <person name="Pallen M.J."/>
        </authorList>
    </citation>
    <scope>NUCLEOTIDE SEQUENCE</scope>
    <source>
        <strain evidence="9">ChiGjej1B1-19959</strain>
    </source>
</reference>
<dbReference type="Proteomes" id="UP000824071">
    <property type="component" value="Unassembled WGS sequence"/>
</dbReference>
<organism evidence="9 10">
    <name type="scientific">Candidatus Fimenecus excrementigallinarum</name>
    <dbReference type="NCBI Taxonomy" id="2840816"/>
    <lineage>
        <taxon>Bacteria</taxon>
        <taxon>Bacillati</taxon>
        <taxon>Bacillota</taxon>
        <taxon>Clostridia</taxon>
        <taxon>Candidatus Fimenecus</taxon>
    </lineage>
</organism>
<feature type="binding site" evidence="6">
    <location>
        <position position="233"/>
    </location>
    <ligand>
        <name>a divalent metal cation</name>
        <dbReference type="ChEBI" id="CHEBI:60240"/>
        <label>2</label>
        <note>catalytic</note>
    </ligand>
</feature>
<feature type="binding site" evidence="6">
    <location>
        <position position="77"/>
    </location>
    <ligand>
        <name>substrate</name>
    </ligand>
</feature>
<evidence type="ECO:0000256" key="3">
    <source>
        <dbReference type="ARBA" id="ARBA00022670"/>
    </source>
</evidence>
<name>A0A9D1IFK6_9FIRM</name>
<dbReference type="GO" id="GO:0004239">
    <property type="term" value="F:initiator methionyl aminopeptidase activity"/>
    <property type="evidence" value="ECO:0007669"/>
    <property type="project" value="UniProtKB-UniRule"/>
</dbReference>
<evidence type="ECO:0000313" key="9">
    <source>
        <dbReference type="EMBL" id="HIU35761.1"/>
    </source>
</evidence>
<dbReference type="Pfam" id="PF00557">
    <property type="entry name" value="Peptidase_M24"/>
    <property type="match status" value="1"/>
</dbReference>
<evidence type="ECO:0000259" key="8">
    <source>
        <dbReference type="Pfam" id="PF00557"/>
    </source>
</evidence>
<feature type="binding site" evidence="6">
    <location>
        <position position="202"/>
    </location>
    <ligand>
        <name>a divalent metal cation</name>
        <dbReference type="ChEBI" id="CHEBI:60240"/>
        <label>2</label>
        <note>catalytic</note>
    </ligand>
</feature>
<dbReference type="PANTHER" id="PTHR43330:SF27">
    <property type="entry name" value="METHIONINE AMINOPEPTIDASE"/>
    <property type="match status" value="1"/>
</dbReference>
<dbReference type="PROSITE" id="PS00680">
    <property type="entry name" value="MAP_1"/>
    <property type="match status" value="1"/>
</dbReference>
<dbReference type="GO" id="GO:0005829">
    <property type="term" value="C:cytosol"/>
    <property type="evidence" value="ECO:0007669"/>
    <property type="project" value="TreeGrafter"/>
</dbReference>
<evidence type="ECO:0000256" key="6">
    <source>
        <dbReference type="HAMAP-Rule" id="MF_01974"/>
    </source>
</evidence>
<comment type="cofactor">
    <cofactor evidence="6">
        <name>Co(2+)</name>
        <dbReference type="ChEBI" id="CHEBI:48828"/>
    </cofactor>
    <cofactor evidence="6">
        <name>Zn(2+)</name>
        <dbReference type="ChEBI" id="CHEBI:29105"/>
    </cofactor>
    <cofactor evidence="6">
        <name>Mn(2+)</name>
        <dbReference type="ChEBI" id="CHEBI:29035"/>
    </cofactor>
    <cofactor evidence="6">
        <name>Fe(2+)</name>
        <dbReference type="ChEBI" id="CHEBI:29033"/>
    </cofactor>
    <text evidence="6">Binds 2 divalent metal cations per subunit. Has a high-affinity and a low affinity metal-binding site. The true nature of the physiological cofactor is under debate. The enzyme is active with cobalt, zinc, manganese or divalent iron ions. Most likely, methionine aminopeptidases function as mononuclear Fe(2+)-metalloproteases under physiological conditions, and the catalytically relevant metal-binding site has been assigned to the histidine-containing high-affinity site.</text>
</comment>
<comment type="subunit">
    <text evidence="6">Monomer.</text>
</comment>
<feature type="binding site" evidence="6">
    <location>
        <position position="176"/>
    </location>
    <ligand>
        <name>substrate</name>
    </ligand>
</feature>
<dbReference type="Gene3D" id="3.90.230.10">
    <property type="entry name" value="Creatinase/methionine aminopeptidase superfamily"/>
    <property type="match status" value="1"/>
</dbReference>
<keyword evidence="3 6" id="KW-0645">Protease</keyword>
<dbReference type="CDD" id="cd01086">
    <property type="entry name" value="MetAP1"/>
    <property type="match status" value="1"/>
</dbReference>
<comment type="similarity">
    <text evidence="6">Belongs to the peptidase M24A family. Methionine aminopeptidase type 1 subfamily.</text>
</comment>
<dbReference type="GO" id="GO:0070006">
    <property type="term" value="F:metalloaminopeptidase activity"/>
    <property type="evidence" value="ECO:0007669"/>
    <property type="project" value="UniProtKB-UniRule"/>
</dbReference>
<comment type="caution">
    <text evidence="9">The sequence shown here is derived from an EMBL/GenBank/DDBJ whole genome shotgun (WGS) entry which is preliminary data.</text>
</comment>
<dbReference type="InterPro" id="IPR000994">
    <property type="entry name" value="Pept_M24"/>
</dbReference>
<protein>
    <recommendedName>
        <fullName evidence="6 7">Methionine aminopeptidase</fullName>
        <shortName evidence="6">MAP</shortName>
        <shortName evidence="6">MetAP</shortName>
        <ecNumber evidence="6 7">3.4.11.18</ecNumber>
    </recommendedName>
    <alternativeName>
        <fullName evidence="6">Peptidase M</fullName>
    </alternativeName>
</protein>
<reference evidence="9" key="1">
    <citation type="submission" date="2020-10" db="EMBL/GenBank/DDBJ databases">
        <authorList>
            <person name="Gilroy R."/>
        </authorList>
    </citation>
    <scope>NUCLEOTIDE SEQUENCE</scope>
    <source>
        <strain evidence="9">ChiGjej1B1-19959</strain>
    </source>
</reference>
<dbReference type="SUPFAM" id="SSF55920">
    <property type="entry name" value="Creatinase/aminopeptidase"/>
    <property type="match status" value="1"/>
</dbReference>
<dbReference type="GO" id="GO:0046872">
    <property type="term" value="F:metal ion binding"/>
    <property type="evidence" value="ECO:0007669"/>
    <property type="project" value="UniProtKB-UniRule"/>
</dbReference>
<accession>A0A9D1IFK6</accession>
<dbReference type="NCBIfam" id="TIGR00500">
    <property type="entry name" value="met_pdase_I"/>
    <property type="match status" value="1"/>
</dbReference>
<evidence type="ECO:0000256" key="1">
    <source>
        <dbReference type="ARBA" id="ARBA00002521"/>
    </source>
</evidence>
<feature type="binding site" evidence="6">
    <location>
        <position position="106"/>
    </location>
    <ligand>
        <name>a divalent metal cation</name>
        <dbReference type="ChEBI" id="CHEBI:60240"/>
        <label>2</label>
        <note>catalytic</note>
    </ligand>
</feature>
<dbReference type="PANTHER" id="PTHR43330">
    <property type="entry name" value="METHIONINE AMINOPEPTIDASE"/>
    <property type="match status" value="1"/>
</dbReference>
<comment type="function">
    <text evidence="1 6">Removes the N-terminal methionine from nascent proteins. The N-terminal methionine is often cleaved when the second residue in the primary sequence is small and uncharged (Met-Ala-, Cys, Gly, Pro, Ser, Thr, or Val). Requires deformylation of the N(alpha)-formylated initiator methionine before it can be hydrolyzed.</text>
</comment>
<keyword evidence="2 6" id="KW-0031">Aminopeptidase</keyword>
<dbReference type="InterPro" id="IPR002467">
    <property type="entry name" value="Pept_M24A_MAP1"/>
</dbReference>
<feature type="binding site" evidence="6">
    <location>
        <position position="169"/>
    </location>
    <ligand>
        <name>a divalent metal cation</name>
        <dbReference type="ChEBI" id="CHEBI:60240"/>
        <label>2</label>
        <note>catalytic</note>
    </ligand>
</feature>
<evidence type="ECO:0000256" key="2">
    <source>
        <dbReference type="ARBA" id="ARBA00022438"/>
    </source>
</evidence>
<dbReference type="InterPro" id="IPR036005">
    <property type="entry name" value="Creatinase/aminopeptidase-like"/>
</dbReference>
<dbReference type="InterPro" id="IPR001714">
    <property type="entry name" value="Pept_M24_MAP"/>
</dbReference>
<evidence type="ECO:0000256" key="4">
    <source>
        <dbReference type="ARBA" id="ARBA00022723"/>
    </source>
</evidence>
<dbReference type="GO" id="GO:0006508">
    <property type="term" value="P:proteolysis"/>
    <property type="evidence" value="ECO:0007669"/>
    <property type="project" value="UniProtKB-KW"/>
</dbReference>
<sequence>MIVLKTARELELIRKACIISAQALQVAGEAVKPGVTTYEIDRIAYEFIKKQGAEPNFLHLYGFPATACISINDEVIHGIPSKKRVVREGDIVSIDLGAKVDGYNGDNAATFAAGQISPEAKRLCDTTEESLYKGIEAAVAGGRLGDIGSAVQTYCEERGYGVVREYTGHGVGAKLHEDPSVPNFGTPGRGVRLLPGMVIAIEPMINAGDKAIRQMPDGWTVKTRDGSLSAHFEHTVAITANGPVILTRA</sequence>